<dbReference type="EMBL" id="JAMBOL010000001">
    <property type="protein sequence ID" value="MCM3712939.1"/>
    <property type="molecule type" value="Genomic_DNA"/>
</dbReference>
<feature type="transmembrane region" description="Helical" evidence="1">
    <location>
        <begin position="272"/>
        <end position="297"/>
    </location>
</feature>
<evidence type="ECO:0000313" key="3">
    <source>
        <dbReference type="Proteomes" id="UP001139179"/>
    </source>
</evidence>
<proteinExistence type="predicted"/>
<dbReference type="Proteomes" id="UP001139179">
    <property type="component" value="Unassembled WGS sequence"/>
</dbReference>
<organism evidence="2 3">
    <name type="scientific">Halalkalibacter oceani</name>
    <dbReference type="NCBI Taxonomy" id="1653776"/>
    <lineage>
        <taxon>Bacteria</taxon>
        <taxon>Bacillati</taxon>
        <taxon>Bacillota</taxon>
        <taxon>Bacilli</taxon>
        <taxon>Bacillales</taxon>
        <taxon>Bacillaceae</taxon>
        <taxon>Halalkalibacter</taxon>
    </lineage>
</organism>
<feature type="transmembrane region" description="Helical" evidence="1">
    <location>
        <begin position="149"/>
        <end position="168"/>
    </location>
</feature>
<feature type="transmembrane region" description="Helical" evidence="1">
    <location>
        <begin position="303"/>
        <end position="325"/>
    </location>
</feature>
<accession>A0A9X2ILJ8</accession>
<keyword evidence="1" id="KW-0472">Membrane</keyword>
<protein>
    <submittedName>
        <fullName evidence="2">ABC transporter permease</fullName>
    </submittedName>
</protein>
<dbReference type="PANTHER" id="PTHR39177:SF1">
    <property type="entry name" value="ABC TRANSPORTER PERMEASE YTRC-RELATED"/>
    <property type="match status" value="1"/>
</dbReference>
<dbReference type="AlphaFoldDB" id="A0A9X2ILJ8"/>
<keyword evidence="1" id="KW-1133">Transmembrane helix</keyword>
<feature type="transmembrane region" description="Helical" evidence="1">
    <location>
        <begin position="175"/>
        <end position="196"/>
    </location>
</feature>
<keyword evidence="1" id="KW-0812">Transmembrane</keyword>
<feature type="transmembrane region" description="Helical" evidence="1">
    <location>
        <begin position="15"/>
        <end position="37"/>
    </location>
</feature>
<dbReference type="PRINTS" id="PR02026">
    <property type="entry name" value="YTRCYTRDABC"/>
</dbReference>
<gene>
    <name evidence="2" type="ORF">M3202_02515</name>
</gene>
<comment type="caution">
    <text evidence="2">The sequence shown here is derived from an EMBL/GenBank/DDBJ whole genome shotgun (WGS) entry which is preliminary data.</text>
</comment>
<evidence type="ECO:0000256" key="1">
    <source>
        <dbReference type="SAM" id="Phobius"/>
    </source>
</evidence>
<reference evidence="2" key="1">
    <citation type="submission" date="2022-05" db="EMBL/GenBank/DDBJ databases">
        <title>Comparative Genomics of Spacecraft Associated Microbes.</title>
        <authorList>
            <person name="Tran M.T."/>
            <person name="Wright A."/>
            <person name="Seuylemezian A."/>
            <person name="Eisen J."/>
            <person name="Coil D."/>
        </authorList>
    </citation>
    <scope>NUCLEOTIDE SEQUENCE</scope>
    <source>
        <strain evidence="2">214.1.1</strain>
    </source>
</reference>
<dbReference type="RefSeq" id="WP_251221778.1">
    <property type="nucleotide sequence ID" value="NZ_JAMBOL010000001.1"/>
</dbReference>
<feature type="transmembrane region" description="Helical" evidence="1">
    <location>
        <begin position="103"/>
        <end position="129"/>
    </location>
</feature>
<dbReference type="InterPro" id="IPR023264">
    <property type="entry name" value="ABC_transptr_acetoin_YtrC/YtrD"/>
</dbReference>
<keyword evidence="3" id="KW-1185">Reference proteome</keyword>
<sequence length="334" mass="38693">MSVKALFRKEWKQSWVLLTMITLLFVFLYPMRTFLGLNDWRERINDEYFFPQHEVPAIFGVSMTGIMILIFLVLLAVQFLGTERNTRRHDFAFALPFKRRTMFFVKWLLGVGTVTVAMLVTFTIAYAVIMGSEFAGYLEGYQFWRMFLTPWLGYVAMYSFTLFIGTITGEMVSQIVLTFIFTIFPIGFIALLANFISTHTGVFPEKLDIFFFQQFVWPIYNFAGLASVDDGMNLWIPAVAIVLFLGIGAWIYERNPSEYNGEFLLFKHLETLFRIGIVTCFSLLGGMIVSGLVPFTLSVGTKIIFYWLGFFLFLVLSFFFTKRLFRMNITVKGK</sequence>
<dbReference type="PANTHER" id="PTHR39177">
    <property type="entry name" value="ABC TRANSPORTER PERMEASE YTRC-RELATED"/>
    <property type="match status" value="1"/>
</dbReference>
<name>A0A9X2ILJ8_9BACI</name>
<feature type="transmembrane region" description="Helical" evidence="1">
    <location>
        <begin position="234"/>
        <end position="252"/>
    </location>
</feature>
<dbReference type="InterPro" id="IPR053046">
    <property type="entry name" value="ABC-5_transporter"/>
</dbReference>
<evidence type="ECO:0000313" key="2">
    <source>
        <dbReference type="EMBL" id="MCM3712939.1"/>
    </source>
</evidence>
<feature type="transmembrane region" description="Helical" evidence="1">
    <location>
        <begin position="57"/>
        <end position="82"/>
    </location>
</feature>